<accession>A0A3B0BMX8</accession>
<sequence length="169" mass="18157">MAPAPPTDAPLDSAALAAQPVGYWTWAASQALLAHIRGSMAREDVNQPQWWTLNHVDAAENGLTRAEVSARLDAFRNDESAGTMDHAVDSLLHRGWLVADGAGRLTLTDAGREAKARIKALVTRVRAEMHEGVSDEEYAAALTVLQRMIRNVGGDATPRTGPGTGRRQP</sequence>
<dbReference type="Gene3D" id="1.10.10.10">
    <property type="entry name" value="Winged helix-like DNA-binding domain superfamily/Winged helix DNA-binding domain"/>
    <property type="match status" value="1"/>
</dbReference>
<name>A0A3B0BMX8_9ACTN</name>
<organism evidence="1 2">
    <name type="scientific">Streptomyces klenkii</name>
    <dbReference type="NCBI Taxonomy" id="1420899"/>
    <lineage>
        <taxon>Bacteria</taxon>
        <taxon>Bacillati</taxon>
        <taxon>Actinomycetota</taxon>
        <taxon>Actinomycetes</taxon>
        <taxon>Kitasatosporales</taxon>
        <taxon>Streptomycetaceae</taxon>
        <taxon>Streptomyces</taxon>
    </lineage>
</organism>
<dbReference type="InterPro" id="IPR036388">
    <property type="entry name" value="WH-like_DNA-bd_sf"/>
</dbReference>
<proteinExistence type="predicted"/>
<gene>
    <name evidence="1" type="ORF">D7231_10770</name>
</gene>
<dbReference type="AlphaFoldDB" id="A0A3B0BMX8"/>
<dbReference type="InterPro" id="IPR036390">
    <property type="entry name" value="WH_DNA-bd_sf"/>
</dbReference>
<reference evidence="1 2" key="1">
    <citation type="journal article" date="2015" name="Antonie Van Leeuwenhoek">
        <title>Streptomyces klenkii sp. nov., isolated from deep marine sediment.</title>
        <authorList>
            <person name="Veyisoglu A."/>
            <person name="Sahin N."/>
        </authorList>
    </citation>
    <scope>NUCLEOTIDE SEQUENCE [LARGE SCALE GENOMIC DNA]</scope>
    <source>
        <strain evidence="1 2">KCTC 29202</strain>
    </source>
</reference>
<dbReference type="EMBL" id="RBAM01000004">
    <property type="protein sequence ID" value="RKN74785.1"/>
    <property type="molecule type" value="Genomic_DNA"/>
</dbReference>
<dbReference type="OrthoDB" id="4550567at2"/>
<protein>
    <submittedName>
        <fullName evidence="1">MarR family transcriptional regulator</fullName>
    </submittedName>
</protein>
<keyword evidence="2" id="KW-1185">Reference proteome</keyword>
<evidence type="ECO:0000313" key="2">
    <source>
        <dbReference type="Proteomes" id="UP000270343"/>
    </source>
</evidence>
<dbReference type="SUPFAM" id="SSF46785">
    <property type="entry name" value="Winged helix' DNA-binding domain"/>
    <property type="match status" value="1"/>
</dbReference>
<dbReference type="Proteomes" id="UP000270343">
    <property type="component" value="Unassembled WGS sequence"/>
</dbReference>
<comment type="caution">
    <text evidence="1">The sequence shown here is derived from an EMBL/GenBank/DDBJ whole genome shotgun (WGS) entry which is preliminary data.</text>
</comment>
<evidence type="ECO:0000313" key="1">
    <source>
        <dbReference type="EMBL" id="RKN74785.1"/>
    </source>
</evidence>